<feature type="domain" description="C2 DOCK-type" evidence="7">
    <location>
        <begin position="596"/>
        <end position="782"/>
    </location>
</feature>
<dbReference type="SUPFAM" id="SSF50044">
    <property type="entry name" value="SH3-domain"/>
    <property type="match status" value="1"/>
</dbReference>
<evidence type="ECO:0000256" key="1">
    <source>
        <dbReference type="ARBA" id="ARBA00004496"/>
    </source>
</evidence>
<proteinExistence type="inferred from homology"/>
<evidence type="ECO:0000313" key="8">
    <source>
        <dbReference type="EMBL" id="KHJ30126.1"/>
    </source>
</evidence>
<dbReference type="InterPro" id="IPR036028">
    <property type="entry name" value="SH3-like_dom_sf"/>
</dbReference>
<dbReference type="STRING" id="52586.A0A0B1NZM2"/>
<dbReference type="InterPro" id="IPR026791">
    <property type="entry name" value="DOCK"/>
</dbReference>
<dbReference type="GO" id="GO:0005085">
    <property type="term" value="F:guanyl-nucleotide exchange factor activity"/>
    <property type="evidence" value="ECO:0007669"/>
    <property type="project" value="InterPro"/>
</dbReference>
<dbReference type="Pfam" id="PF14429">
    <property type="entry name" value="DOCK-C2"/>
    <property type="match status" value="1"/>
</dbReference>
<evidence type="ECO:0000256" key="5">
    <source>
        <dbReference type="PROSITE-ProRule" id="PRU00983"/>
    </source>
</evidence>
<dbReference type="HOGENOM" id="CLU_000595_0_0_1"/>
<dbReference type="Pfam" id="PF23554">
    <property type="entry name" value="TPR_DOCK"/>
    <property type="match status" value="2"/>
</dbReference>
<keyword evidence="3" id="KW-0963">Cytoplasm</keyword>
<dbReference type="GO" id="GO:0031267">
    <property type="term" value="F:small GTPase binding"/>
    <property type="evidence" value="ECO:0007669"/>
    <property type="project" value="TreeGrafter"/>
</dbReference>
<dbReference type="Pfam" id="PF16172">
    <property type="entry name" value="DOCK_N"/>
    <property type="match status" value="1"/>
</dbReference>
<evidence type="ECO:0000256" key="4">
    <source>
        <dbReference type="PROSITE-ProRule" id="PRU00192"/>
    </source>
</evidence>
<dbReference type="PROSITE" id="PS51650">
    <property type="entry name" value="C2_DOCK"/>
    <property type="match status" value="1"/>
</dbReference>
<dbReference type="EMBL" id="JNVN01005041">
    <property type="protein sequence ID" value="KHJ30126.1"/>
    <property type="molecule type" value="Genomic_DNA"/>
</dbReference>
<comment type="subcellular location">
    <subcellularLocation>
        <location evidence="1">Cytoplasm</location>
    </subcellularLocation>
</comment>
<dbReference type="PANTHER" id="PTHR45653">
    <property type="entry name" value="DEDICATOR OF CYTOKINESIS"/>
    <property type="match status" value="1"/>
</dbReference>
<feature type="domain" description="SH3" evidence="6">
    <location>
        <begin position="7"/>
        <end position="88"/>
    </location>
</feature>
<comment type="caution">
    <text evidence="8">The sequence shown here is derived from an EMBL/GenBank/DDBJ whole genome shotgun (WGS) entry which is preliminary data.</text>
</comment>
<comment type="similarity">
    <text evidence="5">Belongs to the DOCK family.</text>
</comment>
<dbReference type="InterPro" id="IPR056372">
    <property type="entry name" value="TPR_DOCK"/>
</dbReference>
<gene>
    <name evidence="8" type="ORF">EV44_g0392</name>
</gene>
<name>A0A0B1NZM2_UNCNE</name>
<dbReference type="Gene3D" id="2.60.40.150">
    <property type="entry name" value="C2 domain"/>
    <property type="match status" value="1"/>
</dbReference>
<keyword evidence="9" id="KW-1185">Reference proteome</keyword>
<sequence>MPWLPLPQIAFAVAIYPFTAQDPADLPLELGDELYIIEQSGKDGEWYRGYLLAPPSLLVGLTTSKGQTLEARVFSGIFPRSCVEIREILGDDDSEELELKLLSLDLETGLFGEDDIIQEIKPLTLSKSKSSHSKDSTKRKTWKQTSIINKHFSAQEIRDPTLPKPPAPVPMLKIGDETPTCIEQPLVDEIASCLREWQSTHLHRLLLAEDYQSLDKMASLVRNLDAARKQLLYGFLTKNELIKLQEKVVWDLVRGNKMFAGEVIVRDPSERGRILTADDSIIDVTQLQSIMSLLDEKPQLNVQEKPKFYHLLVEVKSFVGTSTENTTLVIFLASKAADQPYEVLSENYIIEVPPTRALASLAKTEILRTLFVDLTGADFGELNTAKNDLYLVVKAQGKQHISESLPKEKRFSRDGPPFERLTPQTSNTIGMSGLKSLILAGKVQRNTISRHLPSTPKSFRSSELRRSLSKSRDGSLKSFKTSFYNVNETSQSVHKATRIGAFKINDIIDRQEEYELVMNMWAPAPEYRESIVVDLEEVIRESNNFENSERTERLQLNIKPFNHLNSEALIEASPTLLSNVVITKMMGFSGAPMRPRSDIYITIDEAFLPRQPFLSRAIGNTGSFISLPQNICGLNLKVTLELRNNNGERLEDCIFSSSNSEPQSTWESIAVARGDSWKQTLRLAIPESDVPTSHLFITITDVPYGPFAVCYLPLWEQQAFILNGHHSLLLYAYSEIKKITKRNQNKVEYLSRPWDSKEKYKVGKDEVKTGQIATLSVKTNLCSTLFLQNRILLDLLKWKELPKLQVQELLKRLVFVPEIEIVKMLNDIFNAIFGIFVDQAGNKEYEDSVFGALITVLGIVYDRRFNIAPLVDQYAENEFNFPLAMPCLARSLTRLLAKPSDPDMSRQLRATFKVVKYILKFITRAREQQKETETAVTVTTTKATTSFTRDLRSIFKALDAMMRSEAPILIGSKTLAVQYFHTWLPELHGLLSKEEIVHVAIDFMDSCSAVKGKLILYKLILIINYSKLDIFAEKDQRKALCMNTVRWIEPLWEKTEEVEGQWRDQLRLCCSVVASQVQDLVNEIPDYIPKIIYSFSQILNNGHSLLSPEDNMKFSLLFPTTYPFPSKPILRPKKFDEALLELSAVLSAVSMRPAGIQLELAADEMAKILQDTLNVQLNILNCEAFPAGWLSVYIYHHKSTIKTLEYIGGILLDSFIPDPDDAEQYNTELWKTFFMVLLKLIRSDILALETFPEQKRRAVWKIAGDIREAGAELLQIIWEANGWETTIEEKFKYGLSKVGGYQVQYVPYLISPIIELCLSVHEGVRKVAVDVLRTIIVSEWNLNEDISIIQTEMIECLDRIFRSKRITETILQKLFIIELEQLFIPLSKFRGDPLYTATQELILKTSEFLDLLVAVYSSETVSDATHLINYLRLIEFLRDMQKEDILLSYIHKLAQLQSIRIY</sequence>
<dbReference type="CDD" id="cd08679">
    <property type="entry name" value="C2_DOCK180_related"/>
    <property type="match status" value="1"/>
</dbReference>
<dbReference type="Gene3D" id="2.30.30.40">
    <property type="entry name" value="SH3 Domains"/>
    <property type="match status" value="1"/>
</dbReference>
<accession>A0A0B1NZM2</accession>
<dbReference type="GO" id="GO:0005886">
    <property type="term" value="C:plasma membrane"/>
    <property type="evidence" value="ECO:0007669"/>
    <property type="project" value="TreeGrafter"/>
</dbReference>
<evidence type="ECO:0000313" key="9">
    <source>
        <dbReference type="Proteomes" id="UP000030854"/>
    </source>
</evidence>
<evidence type="ECO:0000259" key="7">
    <source>
        <dbReference type="PROSITE" id="PS51650"/>
    </source>
</evidence>
<evidence type="ECO:0000259" key="6">
    <source>
        <dbReference type="PROSITE" id="PS50002"/>
    </source>
</evidence>
<dbReference type="PANTHER" id="PTHR45653:SF10">
    <property type="entry name" value="MYOBLAST CITY, ISOFORM B"/>
    <property type="match status" value="1"/>
</dbReference>
<dbReference type="Proteomes" id="UP000030854">
    <property type="component" value="Unassembled WGS sequence"/>
</dbReference>
<keyword evidence="2 4" id="KW-0728">SH3 domain</keyword>
<dbReference type="InterPro" id="IPR001452">
    <property type="entry name" value="SH3_domain"/>
</dbReference>
<organism evidence="8 9">
    <name type="scientific">Uncinula necator</name>
    <name type="common">Grape powdery mildew</name>
    <dbReference type="NCBI Taxonomy" id="52586"/>
    <lineage>
        <taxon>Eukaryota</taxon>
        <taxon>Fungi</taxon>
        <taxon>Dikarya</taxon>
        <taxon>Ascomycota</taxon>
        <taxon>Pezizomycotina</taxon>
        <taxon>Leotiomycetes</taxon>
        <taxon>Erysiphales</taxon>
        <taxon>Erysiphaceae</taxon>
        <taxon>Erysiphe</taxon>
    </lineage>
</organism>
<dbReference type="SMART" id="SM00326">
    <property type="entry name" value="SH3"/>
    <property type="match status" value="1"/>
</dbReference>
<dbReference type="InterPro" id="IPR032376">
    <property type="entry name" value="DOCK_N"/>
</dbReference>
<dbReference type="Pfam" id="PF00018">
    <property type="entry name" value="SH3_1"/>
    <property type="match status" value="1"/>
</dbReference>
<dbReference type="InterPro" id="IPR027007">
    <property type="entry name" value="C2_DOCK-type_domain"/>
</dbReference>
<dbReference type="OMA" id="VECAEHH"/>
<dbReference type="Gene3D" id="1.20.1270.350">
    <property type="entry name" value="Dedicator of cytokinesis N-terminal subdomain"/>
    <property type="match status" value="1"/>
</dbReference>
<evidence type="ECO:0000256" key="2">
    <source>
        <dbReference type="ARBA" id="ARBA00022443"/>
    </source>
</evidence>
<dbReference type="InterPro" id="IPR035892">
    <property type="entry name" value="C2_domain_sf"/>
</dbReference>
<evidence type="ECO:0000256" key="3">
    <source>
        <dbReference type="ARBA" id="ARBA00022490"/>
    </source>
</evidence>
<protein>
    <submittedName>
        <fullName evidence="8">Putative dedicator of cytokinesis domain-containing protein</fullName>
    </submittedName>
</protein>
<dbReference type="GO" id="GO:0007264">
    <property type="term" value="P:small GTPase-mediated signal transduction"/>
    <property type="evidence" value="ECO:0007669"/>
    <property type="project" value="InterPro"/>
</dbReference>
<dbReference type="InterPro" id="IPR042455">
    <property type="entry name" value="DOCK_N_sub1"/>
</dbReference>
<dbReference type="PROSITE" id="PS50002">
    <property type="entry name" value="SH3"/>
    <property type="match status" value="1"/>
</dbReference>
<reference evidence="8 9" key="1">
    <citation type="journal article" date="2014" name="BMC Genomics">
        <title>Adaptive genomic structural variation in the grape powdery mildew pathogen, Erysiphe necator.</title>
        <authorList>
            <person name="Jones L."/>
            <person name="Riaz S."/>
            <person name="Morales-Cruz A."/>
            <person name="Amrine K.C."/>
            <person name="McGuire B."/>
            <person name="Gubler W.D."/>
            <person name="Walker M.A."/>
            <person name="Cantu D."/>
        </authorList>
    </citation>
    <scope>NUCLEOTIDE SEQUENCE [LARGE SCALE GENOMIC DNA]</scope>
    <source>
        <strain evidence="9">c</strain>
    </source>
</reference>
<dbReference type="GO" id="GO:0005737">
    <property type="term" value="C:cytoplasm"/>
    <property type="evidence" value="ECO:0007669"/>
    <property type="project" value="UniProtKB-SubCell"/>
</dbReference>